<proteinExistence type="predicted"/>
<sequence length="46" mass="5051">MKCLEKTNLSIGTENGGRSLAVRGEQVSDFPLNNKSFNLSYVGFDL</sequence>
<dbReference type="AlphaFoldDB" id="A0A5E8HAF6"/>
<name>A0A5E8HAF6_9LEPT</name>
<dbReference type="STRING" id="1249483.LEP1GSC202_2519"/>
<protein>
    <submittedName>
        <fullName evidence="1">Uncharacterized protein</fullName>
    </submittedName>
</protein>
<dbReference type="Proteomes" id="UP000013996">
    <property type="component" value="Unassembled WGS sequence"/>
</dbReference>
<evidence type="ECO:0000313" key="1">
    <source>
        <dbReference type="EMBL" id="EOQ87630.1"/>
    </source>
</evidence>
<comment type="caution">
    <text evidence="1">The sequence shown here is derived from an EMBL/GenBank/DDBJ whole genome shotgun (WGS) entry which is preliminary data.</text>
</comment>
<accession>A0A5E8HAF6</accession>
<dbReference type="EMBL" id="AOGX02000032">
    <property type="protein sequence ID" value="EOQ87630.1"/>
    <property type="molecule type" value="Genomic_DNA"/>
</dbReference>
<reference evidence="1 2" key="1">
    <citation type="submission" date="2013-04" db="EMBL/GenBank/DDBJ databases">
        <authorList>
            <person name="Harkins D.M."/>
            <person name="Durkin A.S."/>
            <person name="Brinkac L.M."/>
            <person name="Haft D.H."/>
            <person name="Selengut J.D."/>
            <person name="Sanka R."/>
            <person name="DePew J."/>
            <person name="Purushe J."/>
            <person name="Hartskeerl R.A."/>
            <person name="Ahmed A."/>
            <person name="van der Linden H."/>
            <person name="Goris M.G.A."/>
            <person name="Vinetz J.M."/>
            <person name="Sutton G.G."/>
            <person name="Nierman W.C."/>
            <person name="Fouts D.E."/>
        </authorList>
    </citation>
    <scope>NUCLEOTIDE SEQUENCE [LARGE SCALE GENOMIC DNA]</scope>
    <source>
        <strain evidence="1 2">Sao Paulo</strain>
    </source>
</reference>
<evidence type="ECO:0000313" key="2">
    <source>
        <dbReference type="Proteomes" id="UP000013996"/>
    </source>
</evidence>
<organism evidence="1 2">
    <name type="scientific">Leptospira yanagawae serovar Saopaulo str. Sao Paulo = ATCC 700523</name>
    <dbReference type="NCBI Taxonomy" id="1249483"/>
    <lineage>
        <taxon>Bacteria</taxon>
        <taxon>Pseudomonadati</taxon>
        <taxon>Spirochaetota</taxon>
        <taxon>Spirochaetia</taxon>
        <taxon>Leptospirales</taxon>
        <taxon>Leptospiraceae</taxon>
        <taxon>Leptospira</taxon>
    </lineage>
</organism>
<gene>
    <name evidence="1" type="ORF">LEP1GSC202_2519</name>
</gene>
<dbReference type="OrthoDB" id="9801496at2"/>